<comment type="caution">
    <text evidence="1">The sequence shown here is derived from an EMBL/GenBank/DDBJ whole genome shotgun (WGS) entry which is preliminary data.</text>
</comment>
<sequence>DQILPFVRQQQGSERKVRPLIPVPVQGKPLGSSHHQKSHWVLRQAITGVKLTVLHVIMAKT</sequence>
<accession>W6NGY6</accession>
<protein>
    <submittedName>
        <fullName evidence="1">Uncharacterized protein</fullName>
    </submittedName>
</protein>
<evidence type="ECO:0000313" key="1">
    <source>
        <dbReference type="EMBL" id="CDL95144.1"/>
    </source>
</evidence>
<reference evidence="1" key="1">
    <citation type="submission" date="2013-03" db="EMBL/GenBank/DDBJ databases">
        <authorList>
            <person name="Aslett M."/>
        </authorList>
    </citation>
    <scope>NUCLEOTIDE SEQUENCE [LARGE SCALE GENOMIC DNA]</scope>
    <source>
        <strain evidence="1">ISE/inbred ISE</strain>
    </source>
</reference>
<feature type="non-terminal residue" evidence="1">
    <location>
        <position position="1"/>
    </location>
</feature>
<reference evidence="1" key="2">
    <citation type="submission" date="2013-05" db="EMBL/GenBank/DDBJ databases">
        <title>The genome and transcriptome of Haemonchus contortus: a key model parasite for drug and vaccine discovery.</title>
        <authorList>
            <person name="Laing R."/>
            <person name="Kikuchi T."/>
            <person name="Martinelli A."/>
            <person name="Tsai I.J."/>
            <person name="Beech R.N."/>
            <person name="Redman E."/>
            <person name="Holroyd N."/>
            <person name="Bartley D.J."/>
            <person name="Beasley H."/>
            <person name="Britton C."/>
            <person name="Curran D."/>
            <person name="Devaney E."/>
            <person name="Gilabert A."/>
            <person name="Jackson F."/>
            <person name="Hunt M."/>
            <person name="Johnston S."/>
            <person name="Kryukov I."/>
            <person name="Li K."/>
            <person name="Morrison A.A."/>
            <person name="Reid A.J."/>
            <person name="Sargison N."/>
            <person name="Saunders G."/>
            <person name="Wasmuth J.D."/>
            <person name="Wolstenholme A."/>
            <person name="Berriman M."/>
            <person name="Gilleard J.S."/>
            <person name="Cotton J.A."/>
        </authorList>
    </citation>
    <scope>NUCLEOTIDE SEQUENCE [LARGE SCALE GENOMIC DNA]</scope>
    <source>
        <strain evidence="1">ISE/inbred ISE</strain>
    </source>
</reference>
<dbReference type="EMBL" id="CAVP010058755">
    <property type="protein sequence ID" value="CDL95144.1"/>
    <property type="molecule type" value="Genomic_DNA"/>
</dbReference>
<gene>
    <name evidence="1" type="ORF">HCOI_00427800</name>
</gene>
<dbReference type="AlphaFoldDB" id="W6NGY6"/>
<name>W6NGY6_HAECO</name>
<organism evidence="1">
    <name type="scientific">Haemonchus contortus</name>
    <name type="common">Barber pole worm</name>
    <dbReference type="NCBI Taxonomy" id="6289"/>
    <lineage>
        <taxon>Eukaryota</taxon>
        <taxon>Metazoa</taxon>
        <taxon>Ecdysozoa</taxon>
        <taxon>Nematoda</taxon>
        <taxon>Chromadorea</taxon>
        <taxon>Rhabditida</taxon>
        <taxon>Rhabditina</taxon>
        <taxon>Rhabditomorpha</taxon>
        <taxon>Strongyloidea</taxon>
        <taxon>Trichostrongylidae</taxon>
        <taxon>Haemonchus</taxon>
    </lineage>
</organism>
<proteinExistence type="predicted"/>